<dbReference type="SUPFAM" id="SSF161084">
    <property type="entry name" value="MAPEG domain-like"/>
    <property type="match status" value="1"/>
</dbReference>
<reference evidence="6 7" key="1">
    <citation type="submission" date="2019-02" db="EMBL/GenBank/DDBJ databases">
        <title>Halieaceae_genomes.</title>
        <authorList>
            <person name="Li S.-H."/>
        </authorList>
    </citation>
    <scope>NUCLEOTIDE SEQUENCE [LARGE SCALE GENOMIC DNA]</scope>
    <source>
        <strain evidence="6 7">JH123</strain>
    </source>
</reference>
<proteinExistence type="predicted"/>
<evidence type="ECO:0000256" key="3">
    <source>
        <dbReference type="ARBA" id="ARBA00022989"/>
    </source>
</evidence>
<evidence type="ECO:0000256" key="4">
    <source>
        <dbReference type="ARBA" id="ARBA00023136"/>
    </source>
</evidence>
<evidence type="ECO:0000313" key="6">
    <source>
        <dbReference type="EMBL" id="UZP73530.1"/>
    </source>
</evidence>
<dbReference type="InterPro" id="IPR001129">
    <property type="entry name" value="Membr-assoc_MAPEG"/>
</dbReference>
<dbReference type="EMBL" id="CP036501">
    <property type="protein sequence ID" value="UZP73530.1"/>
    <property type="molecule type" value="Genomic_DNA"/>
</dbReference>
<organism evidence="6 7">
    <name type="scientific">Candidatus Paraluminiphilus aquimaris</name>
    <dbReference type="NCBI Taxonomy" id="2518994"/>
    <lineage>
        <taxon>Bacteria</taxon>
        <taxon>Pseudomonadati</taxon>
        <taxon>Pseudomonadota</taxon>
        <taxon>Gammaproteobacteria</taxon>
        <taxon>Cellvibrionales</taxon>
        <taxon>Halieaceae</taxon>
        <taxon>Candidatus Paraluminiphilus</taxon>
    </lineage>
</organism>
<feature type="transmembrane region" description="Helical" evidence="5">
    <location>
        <begin position="60"/>
        <end position="87"/>
    </location>
</feature>
<evidence type="ECO:0000313" key="7">
    <source>
        <dbReference type="Proteomes" id="UP001317963"/>
    </source>
</evidence>
<gene>
    <name evidence="6" type="ORF">E0F26_01740</name>
</gene>
<dbReference type="InterPro" id="IPR023352">
    <property type="entry name" value="MAPEG-like_dom_sf"/>
</dbReference>
<feature type="transmembrane region" description="Helical" evidence="5">
    <location>
        <begin position="107"/>
        <end position="126"/>
    </location>
</feature>
<protein>
    <submittedName>
        <fullName evidence="6">Glutathione S-transferase</fullName>
    </submittedName>
</protein>
<dbReference type="PANTHER" id="PTHR35814:SF1">
    <property type="entry name" value="GLUTATHIONE S-TRANSFERASE-RELATED"/>
    <property type="match status" value="1"/>
</dbReference>
<dbReference type="Proteomes" id="UP001317963">
    <property type="component" value="Chromosome"/>
</dbReference>
<feature type="transmembrane region" description="Helical" evidence="5">
    <location>
        <begin position="6"/>
        <end position="25"/>
    </location>
</feature>
<evidence type="ECO:0000256" key="5">
    <source>
        <dbReference type="SAM" id="Phobius"/>
    </source>
</evidence>
<keyword evidence="4 5" id="KW-0472">Membrane</keyword>
<dbReference type="Pfam" id="PF01124">
    <property type="entry name" value="MAPEG"/>
    <property type="match status" value="1"/>
</dbReference>
<accession>A0ABY6Q3J5</accession>
<dbReference type="RefSeq" id="WP_279242325.1">
    <property type="nucleotide sequence ID" value="NZ_CP036501.1"/>
</dbReference>
<evidence type="ECO:0000256" key="2">
    <source>
        <dbReference type="ARBA" id="ARBA00022692"/>
    </source>
</evidence>
<comment type="subcellular location">
    <subcellularLocation>
        <location evidence="1">Membrane</location>
    </subcellularLocation>
</comment>
<keyword evidence="3 5" id="KW-1133">Transmembrane helix</keyword>
<name>A0ABY6Q3J5_9GAMM</name>
<keyword evidence="2 5" id="KW-0812">Transmembrane</keyword>
<evidence type="ECO:0000256" key="1">
    <source>
        <dbReference type="ARBA" id="ARBA00004370"/>
    </source>
</evidence>
<sequence length="129" mass="13584">MEAAQLSALSLWLGLNILLTLVLAVNVTRNRFKAMGDSGDPDTLQKAVRAHGNNIEYVPFILLGLGLLAMTGASAQTLNILGGTLFAARVLHAYGIQQAKVPNPIGVVGNVTTWLVMLCVAAKLIMAGM</sequence>
<keyword evidence="7" id="KW-1185">Reference proteome</keyword>
<dbReference type="Gene3D" id="1.20.120.550">
    <property type="entry name" value="Membrane associated eicosanoid/glutathione metabolism-like domain"/>
    <property type="match status" value="1"/>
</dbReference>
<dbReference type="PANTHER" id="PTHR35814">
    <property type="match status" value="1"/>
</dbReference>